<keyword evidence="3" id="KW-1185">Reference proteome</keyword>
<proteinExistence type="predicted"/>
<evidence type="ECO:0000313" key="2">
    <source>
        <dbReference type="EMBL" id="KAG8193577.1"/>
    </source>
</evidence>
<protein>
    <submittedName>
        <fullName evidence="2">Uncharacterized protein</fullName>
    </submittedName>
</protein>
<evidence type="ECO:0000313" key="3">
    <source>
        <dbReference type="Proteomes" id="UP000827092"/>
    </source>
</evidence>
<comment type="caution">
    <text evidence="2">The sequence shown here is derived from an EMBL/GenBank/DDBJ whole genome shotgun (WGS) entry which is preliminary data.</text>
</comment>
<dbReference type="AlphaFoldDB" id="A0AAV6VC22"/>
<feature type="region of interest" description="Disordered" evidence="1">
    <location>
        <begin position="50"/>
        <end position="76"/>
    </location>
</feature>
<gene>
    <name evidence="2" type="ORF">JTE90_000214</name>
</gene>
<accession>A0AAV6VC22</accession>
<organism evidence="2 3">
    <name type="scientific">Oedothorax gibbosus</name>
    <dbReference type="NCBI Taxonomy" id="931172"/>
    <lineage>
        <taxon>Eukaryota</taxon>
        <taxon>Metazoa</taxon>
        <taxon>Ecdysozoa</taxon>
        <taxon>Arthropoda</taxon>
        <taxon>Chelicerata</taxon>
        <taxon>Arachnida</taxon>
        <taxon>Araneae</taxon>
        <taxon>Araneomorphae</taxon>
        <taxon>Entelegynae</taxon>
        <taxon>Araneoidea</taxon>
        <taxon>Linyphiidae</taxon>
        <taxon>Erigoninae</taxon>
        <taxon>Oedothorax</taxon>
    </lineage>
</organism>
<dbReference type="Proteomes" id="UP000827092">
    <property type="component" value="Unassembled WGS sequence"/>
</dbReference>
<dbReference type="EMBL" id="JAFNEN010000118">
    <property type="protein sequence ID" value="KAG8193577.1"/>
    <property type="molecule type" value="Genomic_DNA"/>
</dbReference>
<sequence length="101" mass="11677">MPYCLVIFSSASSYLEQWSPGRRHKKASIVDALTPKELRKVKQRSDFVHKLDRKSKHSSKSHAWPSLINPPTRNSLRWATDTDQNYLREPRSSGFVDHATI</sequence>
<feature type="compositionally biased region" description="Basic residues" evidence="1">
    <location>
        <begin position="51"/>
        <end position="60"/>
    </location>
</feature>
<name>A0AAV6VC22_9ARAC</name>
<reference evidence="2 3" key="1">
    <citation type="journal article" date="2022" name="Nat. Ecol. Evol.">
        <title>A masculinizing supergene underlies an exaggerated male reproductive morph in a spider.</title>
        <authorList>
            <person name="Hendrickx F."/>
            <person name="De Corte Z."/>
            <person name="Sonet G."/>
            <person name="Van Belleghem S.M."/>
            <person name="Kostlbacher S."/>
            <person name="Vangestel C."/>
        </authorList>
    </citation>
    <scope>NUCLEOTIDE SEQUENCE [LARGE SCALE GENOMIC DNA]</scope>
    <source>
        <strain evidence="2">W744_W776</strain>
    </source>
</reference>
<evidence type="ECO:0000256" key="1">
    <source>
        <dbReference type="SAM" id="MobiDB-lite"/>
    </source>
</evidence>